<dbReference type="PANTHER" id="PTHR35279">
    <property type="match status" value="1"/>
</dbReference>
<dbReference type="Gene3D" id="2.115.10.20">
    <property type="entry name" value="Glycosyl hydrolase domain, family 43"/>
    <property type="match status" value="2"/>
</dbReference>
<dbReference type="EMBL" id="JASCZI010181262">
    <property type="protein sequence ID" value="MED6180291.1"/>
    <property type="molecule type" value="Genomic_DNA"/>
</dbReference>
<name>A0ABU6W4F1_9FABA</name>
<comment type="caution">
    <text evidence="2">The sequence shown here is derived from an EMBL/GenBank/DDBJ whole genome shotgun (WGS) entry which is preliminary data.</text>
</comment>
<dbReference type="Proteomes" id="UP001341840">
    <property type="component" value="Unassembled WGS sequence"/>
</dbReference>
<evidence type="ECO:0000313" key="2">
    <source>
        <dbReference type="EMBL" id="MED6180291.1"/>
    </source>
</evidence>
<protein>
    <recommendedName>
        <fullName evidence="4">Glycosyl hydrolase, five-bladed beta-propellor domain-containing protein</fullName>
    </recommendedName>
</protein>
<evidence type="ECO:0000256" key="1">
    <source>
        <dbReference type="SAM" id="MobiDB-lite"/>
    </source>
</evidence>
<feature type="compositionally biased region" description="Polar residues" evidence="1">
    <location>
        <begin position="109"/>
        <end position="124"/>
    </location>
</feature>
<keyword evidence="3" id="KW-1185">Reference proteome</keyword>
<feature type="compositionally biased region" description="Low complexity" evidence="1">
    <location>
        <begin position="90"/>
        <end position="101"/>
    </location>
</feature>
<dbReference type="InterPro" id="IPR023296">
    <property type="entry name" value="Glyco_hydro_beta-prop_sf"/>
</dbReference>
<feature type="compositionally biased region" description="Low complexity" evidence="1">
    <location>
        <begin position="125"/>
        <end position="135"/>
    </location>
</feature>
<reference evidence="2 3" key="1">
    <citation type="journal article" date="2023" name="Plants (Basel)">
        <title>Bridging the Gap: Combining Genomics and Transcriptomics Approaches to Understand Stylosanthes scabra, an Orphan Legume from the Brazilian Caatinga.</title>
        <authorList>
            <person name="Ferreira-Neto J.R.C."/>
            <person name="da Silva M.D."/>
            <person name="Binneck E."/>
            <person name="de Melo N.F."/>
            <person name="da Silva R.H."/>
            <person name="de Melo A.L.T.M."/>
            <person name="Pandolfi V."/>
            <person name="Bustamante F.O."/>
            <person name="Brasileiro-Vidal A.C."/>
            <person name="Benko-Iseppon A.M."/>
        </authorList>
    </citation>
    <scope>NUCLEOTIDE SEQUENCE [LARGE SCALE GENOMIC DNA]</scope>
    <source>
        <tissue evidence="2">Leaves</tissue>
    </source>
</reference>
<sequence>MAPSVGLMKACNGNTTLSVPILQSRTNPSSSSSSCVFFTKSIIKLTLHSSNSGHNNHHSNNNFPLLSFPRCSSKPDTSTDSDLENIPKGSSSSSEPTSLVSKPQKASKLDSNNSSGSLTASPEKSSSSSSSSSPSRGLVFGLGPSDSWDGAEVGSPVVKRFLSDHEERWFMWYHGRPNNGSDWGGLATSSNGVHWKRGSDSARSSIGVGYVLKCGKEWWEFDTKGIRPSEVLMMCSSWVSASNAAYWLYYTGYTNETVNIISENPCLHLKLFKSLPGLAVSNDGRHWARVEGEHHSGALFGVGEERDWDSLFISCPRVVCHGNSDFRMYYHSFDAEKGHFGIGLARSRDGIRWVKLGKIMGGSGKVGSFDEFGVMNACVARNLRDGKYVMAYEGVGGDGRRSIGVAVSDDGLMDWVRVQDEAVLKPSEIGCWDDECVGSPCLVQIMDRGRNNNDEWRLYYRGVGNGGRGGIGMAVGDITDFRRWKGFHA</sequence>
<organism evidence="2 3">
    <name type="scientific">Stylosanthes scabra</name>
    <dbReference type="NCBI Taxonomy" id="79078"/>
    <lineage>
        <taxon>Eukaryota</taxon>
        <taxon>Viridiplantae</taxon>
        <taxon>Streptophyta</taxon>
        <taxon>Embryophyta</taxon>
        <taxon>Tracheophyta</taxon>
        <taxon>Spermatophyta</taxon>
        <taxon>Magnoliopsida</taxon>
        <taxon>eudicotyledons</taxon>
        <taxon>Gunneridae</taxon>
        <taxon>Pentapetalae</taxon>
        <taxon>rosids</taxon>
        <taxon>fabids</taxon>
        <taxon>Fabales</taxon>
        <taxon>Fabaceae</taxon>
        <taxon>Papilionoideae</taxon>
        <taxon>50 kb inversion clade</taxon>
        <taxon>dalbergioids sensu lato</taxon>
        <taxon>Dalbergieae</taxon>
        <taxon>Pterocarpus clade</taxon>
        <taxon>Stylosanthes</taxon>
    </lineage>
</organism>
<gene>
    <name evidence="2" type="ORF">PIB30_008787</name>
</gene>
<dbReference type="PANTHER" id="PTHR35279:SF1">
    <property type="entry name" value="ARABINANASE_LEVANSUCRASE_INVERTASE"/>
    <property type="match status" value="1"/>
</dbReference>
<evidence type="ECO:0008006" key="4">
    <source>
        <dbReference type="Google" id="ProtNLM"/>
    </source>
</evidence>
<evidence type="ECO:0000313" key="3">
    <source>
        <dbReference type="Proteomes" id="UP001341840"/>
    </source>
</evidence>
<feature type="region of interest" description="Disordered" evidence="1">
    <location>
        <begin position="73"/>
        <end position="137"/>
    </location>
</feature>
<proteinExistence type="predicted"/>
<dbReference type="SUPFAM" id="SSF75005">
    <property type="entry name" value="Arabinanase/levansucrase/invertase"/>
    <property type="match status" value="1"/>
</dbReference>
<accession>A0ABU6W4F1</accession>